<dbReference type="Gramene" id="BGIOSGA016702-TA">
    <property type="protein sequence ID" value="BGIOSGA016702-PA"/>
    <property type="gene ID" value="BGIOSGA016702"/>
</dbReference>
<keyword evidence="3" id="KW-1185">Reference proteome</keyword>
<evidence type="ECO:0000313" key="2">
    <source>
        <dbReference type="EMBL" id="EEC77565.1"/>
    </source>
</evidence>
<evidence type="ECO:0000313" key="3">
    <source>
        <dbReference type="Proteomes" id="UP000007015"/>
    </source>
</evidence>
<proteinExistence type="predicted"/>
<dbReference type="HOGENOM" id="CLU_1663625_0_0_1"/>
<sequence>MERKQEREEEGINHLIPETPTESTRTRQGTDAEEHGNVDLVQQGDHRRPSGSMSTTPSAGKAMVAQGWSCGTASFDQIKEQVNVFSTLQSFFLPIRPHAFRASHRAMSGKPAPRRRATSKFEIDLNTLSNSPASAICEAVDAPSVGAAMAARQLPSIRH</sequence>
<dbReference type="EMBL" id="CM000129">
    <property type="protein sequence ID" value="EEC77565.1"/>
    <property type="molecule type" value="Genomic_DNA"/>
</dbReference>
<dbReference type="AlphaFoldDB" id="B8AR98"/>
<feature type="compositionally biased region" description="Basic and acidic residues" evidence="1">
    <location>
        <begin position="24"/>
        <end position="37"/>
    </location>
</feature>
<name>B8AR98_ORYSI</name>
<reference evidence="2 3" key="1">
    <citation type="journal article" date="2005" name="PLoS Biol.">
        <title>The genomes of Oryza sativa: a history of duplications.</title>
        <authorList>
            <person name="Yu J."/>
            <person name="Wang J."/>
            <person name="Lin W."/>
            <person name="Li S."/>
            <person name="Li H."/>
            <person name="Zhou J."/>
            <person name="Ni P."/>
            <person name="Dong W."/>
            <person name="Hu S."/>
            <person name="Zeng C."/>
            <person name="Zhang J."/>
            <person name="Zhang Y."/>
            <person name="Li R."/>
            <person name="Xu Z."/>
            <person name="Li S."/>
            <person name="Li X."/>
            <person name="Zheng H."/>
            <person name="Cong L."/>
            <person name="Lin L."/>
            <person name="Yin J."/>
            <person name="Geng J."/>
            <person name="Li G."/>
            <person name="Shi J."/>
            <person name="Liu J."/>
            <person name="Lv H."/>
            <person name="Li J."/>
            <person name="Wang J."/>
            <person name="Deng Y."/>
            <person name="Ran L."/>
            <person name="Shi X."/>
            <person name="Wang X."/>
            <person name="Wu Q."/>
            <person name="Li C."/>
            <person name="Ren X."/>
            <person name="Wang J."/>
            <person name="Wang X."/>
            <person name="Li D."/>
            <person name="Liu D."/>
            <person name="Zhang X."/>
            <person name="Ji Z."/>
            <person name="Zhao W."/>
            <person name="Sun Y."/>
            <person name="Zhang Z."/>
            <person name="Bao J."/>
            <person name="Han Y."/>
            <person name="Dong L."/>
            <person name="Ji J."/>
            <person name="Chen P."/>
            <person name="Wu S."/>
            <person name="Liu J."/>
            <person name="Xiao Y."/>
            <person name="Bu D."/>
            <person name="Tan J."/>
            <person name="Yang L."/>
            <person name="Ye C."/>
            <person name="Zhang J."/>
            <person name="Xu J."/>
            <person name="Zhou Y."/>
            <person name="Yu Y."/>
            <person name="Zhang B."/>
            <person name="Zhuang S."/>
            <person name="Wei H."/>
            <person name="Liu B."/>
            <person name="Lei M."/>
            <person name="Yu H."/>
            <person name="Li Y."/>
            <person name="Xu H."/>
            <person name="Wei S."/>
            <person name="He X."/>
            <person name="Fang L."/>
            <person name="Zhang Z."/>
            <person name="Zhang Y."/>
            <person name="Huang X."/>
            <person name="Su Z."/>
            <person name="Tong W."/>
            <person name="Li J."/>
            <person name="Tong Z."/>
            <person name="Li S."/>
            <person name="Ye J."/>
            <person name="Wang L."/>
            <person name="Fang L."/>
            <person name="Lei T."/>
            <person name="Chen C."/>
            <person name="Chen H."/>
            <person name="Xu Z."/>
            <person name="Li H."/>
            <person name="Huang H."/>
            <person name="Zhang F."/>
            <person name="Xu H."/>
            <person name="Li N."/>
            <person name="Zhao C."/>
            <person name="Li S."/>
            <person name="Dong L."/>
            <person name="Huang Y."/>
            <person name="Li L."/>
            <person name="Xi Y."/>
            <person name="Qi Q."/>
            <person name="Li W."/>
            <person name="Zhang B."/>
            <person name="Hu W."/>
            <person name="Zhang Y."/>
            <person name="Tian X."/>
            <person name="Jiao Y."/>
            <person name="Liang X."/>
            <person name="Jin J."/>
            <person name="Gao L."/>
            <person name="Zheng W."/>
            <person name="Hao B."/>
            <person name="Liu S."/>
            <person name="Wang W."/>
            <person name="Yuan L."/>
            <person name="Cao M."/>
            <person name="McDermott J."/>
            <person name="Samudrala R."/>
            <person name="Wang J."/>
            <person name="Wong G.K."/>
            <person name="Yang H."/>
        </authorList>
    </citation>
    <scope>NUCLEOTIDE SEQUENCE [LARGE SCALE GENOMIC DNA]</scope>
    <source>
        <strain evidence="3">cv. 93-11</strain>
    </source>
</reference>
<accession>B8AR98</accession>
<feature type="compositionally biased region" description="Basic and acidic residues" evidence="1">
    <location>
        <begin position="1"/>
        <end position="12"/>
    </location>
</feature>
<organism evidence="2 3">
    <name type="scientific">Oryza sativa subsp. indica</name>
    <name type="common">Rice</name>
    <dbReference type="NCBI Taxonomy" id="39946"/>
    <lineage>
        <taxon>Eukaryota</taxon>
        <taxon>Viridiplantae</taxon>
        <taxon>Streptophyta</taxon>
        <taxon>Embryophyta</taxon>
        <taxon>Tracheophyta</taxon>
        <taxon>Spermatophyta</taxon>
        <taxon>Magnoliopsida</taxon>
        <taxon>Liliopsida</taxon>
        <taxon>Poales</taxon>
        <taxon>Poaceae</taxon>
        <taxon>BOP clade</taxon>
        <taxon>Oryzoideae</taxon>
        <taxon>Oryzeae</taxon>
        <taxon>Oryzinae</taxon>
        <taxon>Oryza</taxon>
        <taxon>Oryza sativa</taxon>
    </lineage>
</organism>
<feature type="region of interest" description="Disordered" evidence="1">
    <location>
        <begin position="1"/>
        <end position="60"/>
    </location>
</feature>
<gene>
    <name evidence="2" type="ORF">OsI_16502</name>
</gene>
<dbReference type="Proteomes" id="UP000007015">
    <property type="component" value="Chromosome 4"/>
</dbReference>
<protein>
    <submittedName>
        <fullName evidence="2">Uncharacterized protein</fullName>
    </submittedName>
</protein>
<evidence type="ECO:0000256" key="1">
    <source>
        <dbReference type="SAM" id="MobiDB-lite"/>
    </source>
</evidence>